<accession>A0ABR2WGK9</accession>
<keyword evidence="5" id="KW-1185">Reference proteome</keyword>
<dbReference type="Pfam" id="PF02338">
    <property type="entry name" value="OTU"/>
    <property type="match status" value="1"/>
</dbReference>
<feature type="compositionally biased region" description="Basic residues" evidence="2">
    <location>
        <begin position="111"/>
        <end position="122"/>
    </location>
</feature>
<protein>
    <submittedName>
        <fullName evidence="4">OTU protein</fullName>
        <ecNumber evidence="4">3.4.19.12</ecNumber>
    </submittedName>
</protein>
<keyword evidence="4" id="KW-0378">Hydrolase</keyword>
<dbReference type="PANTHER" id="PTHR12419:SF10">
    <property type="entry name" value="DEUBIQUITINASE OTUD6B"/>
    <property type="match status" value="1"/>
</dbReference>
<evidence type="ECO:0000313" key="4">
    <source>
        <dbReference type="EMBL" id="KAK9760625.1"/>
    </source>
</evidence>
<feature type="region of interest" description="Disordered" evidence="2">
    <location>
        <begin position="62"/>
        <end position="83"/>
    </location>
</feature>
<proteinExistence type="predicted"/>
<gene>
    <name evidence="4" type="primary">OTU2</name>
    <name evidence="4" type="ORF">K7432_015169</name>
</gene>
<evidence type="ECO:0000259" key="3">
    <source>
        <dbReference type="PROSITE" id="PS50802"/>
    </source>
</evidence>
<keyword evidence="1" id="KW-0175">Coiled coil</keyword>
<dbReference type="InterPro" id="IPR003323">
    <property type="entry name" value="OTU_dom"/>
</dbReference>
<dbReference type="EMBL" id="JASJQH010001959">
    <property type="protein sequence ID" value="KAK9760625.1"/>
    <property type="molecule type" value="Genomic_DNA"/>
</dbReference>
<feature type="coiled-coil region" evidence="1">
    <location>
        <begin position="3"/>
        <end position="30"/>
    </location>
</feature>
<evidence type="ECO:0000256" key="2">
    <source>
        <dbReference type="SAM" id="MobiDB-lite"/>
    </source>
</evidence>
<dbReference type="SUPFAM" id="SSF54001">
    <property type="entry name" value="Cysteine proteinases"/>
    <property type="match status" value="1"/>
</dbReference>
<dbReference type="PANTHER" id="PTHR12419">
    <property type="entry name" value="OTU DOMAIN CONTAINING PROTEIN"/>
    <property type="match status" value="1"/>
</dbReference>
<feature type="region of interest" description="Disordered" evidence="2">
    <location>
        <begin position="101"/>
        <end position="122"/>
    </location>
</feature>
<dbReference type="GO" id="GO:0004843">
    <property type="term" value="F:cysteine-type deubiquitinase activity"/>
    <property type="evidence" value="ECO:0007669"/>
    <property type="project" value="UniProtKB-EC"/>
</dbReference>
<organism evidence="4 5">
    <name type="scientific">Basidiobolus ranarum</name>
    <dbReference type="NCBI Taxonomy" id="34480"/>
    <lineage>
        <taxon>Eukaryota</taxon>
        <taxon>Fungi</taxon>
        <taxon>Fungi incertae sedis</taxon>
        <taxon>Zoopagomycota</taxon>
        <taxon>Entomophthoromycotina</taxon>
        <taxon>Basidiobolomycetes</taxon>
        <taxon>Basidiobolales</taxon>
        <taxon>Basidiobolaceae</taxon>
        <taxon>Basidiobolus</taxon>
    </lineage>
</organism>
<feature type="compositionally biased region" description="Basic and acidic residues" evidence="2">
    <location>
        <begin position="101"/>
        <end position="110"/>
    </location>
</feature>
<dbReference type="Proteomes" id="UP001479436">
    <property type="component" value="Unassembled WGS sequence"/>
</dbReference>
<feature type="domain" description="OTU" evidence="3">
    <location>
        <begin position="160"/>
        <end position="298"/>
    </location>
</feature>
<evidence type="ECO:0000256" key="1">
    <source>
        <dbReference type="SAM" id="Coils"/>
    </source>
</evidence>
<dbReference type="PROSITE" id="PS50802">
    <property type="entry name" value="OTU"/>
    <property type="match status" value="1"/>
</dbReference>
<dbReference type="EC" id="3.4.19.12" evidence="4"/>
<feature type="compositionally biased region" description="Basic and acidic residues" evidence="2">
    <location>
        <begin position="62"/>
        <end position="72"/>
    </location>
</feature>
<dbReference type="InterPro" id="IPR050704">
    <property type="entry name" value="Peptidase_C85-like"/>
</dbReference>
<dbReference type="Gene3D" id="3.90.70.80">
    <property type="match status" value="1"/>
</dbReference>
<comment type="caution">
    <text evidence="4">The sequence shown here is derived from an EMBL/GenBank/DDBJ whole genome shotgun (WGS) entry which is preliminary data.</text>
</comment>
<evidence type="ECO:0000313" key="5">
    <source>
        <dbReference type="Proteomes" id="UP001479436"/>
    </source>
</evidence>
<name>A0ABR2WGK9_9FUNG</name>
<dbReference type="CDD" id="cd22748">
    <property type="entry name" value="OTU_OTUD6-like"/>
    <property type="match status" value="1"/>
</dbReference>
<reference evidence="4 5" key="1">
    <citation type="submission" date="2023-04" db="EMBL/GenBank/DDBJ databases">
        <title>Genome of Basidiobolus ranarum AG-B5.</title>
        <authorList>
            <person name="Stajich J.E."/>
            <person name="Carter-House D."/>
            <person name="Gryganskyi A."/>
        </authorList>
    </citation>
    <scope>NUCLEOTIDE SEQUENCE [LARGE SCALE GENOMIC DNA]</scope>
    <source>
        <strain evidence="4 5">AG-B5</strain>
    </source>
</reference>
<dbReference type="InterPro" id="IPR038765">
    <property type="entry name" value="Papain-like_cys_pep_sf"/>
</dbReference>
<sequence>MVSENLEEIQARHKKEIKELQNKLIALKKTATKGDKKKKKEVLVEMAQMEQEVHQRHEEELKEFMTRGHDSQETQPEETSEGEKLIQKNLEELEIVEEIADDSHMTETKGKKNRSKARKDRKAAKILQMQQEAEEEAATMDNFQERENTAFNELLKVVGLNMKEVNADGHCLYNAVADQLGSLYKIKVSYADLRKKTADYLRANSSDFLPFMTNNNGDMMSEDEFNKYCDDVEKTAVWGGQQEIVAMSKVYQVPVHIYQVGIPTLKISEEIVEKEPLRISYHHHAFGLGEHYNSLHKN</sequence>